<evidence type="ECO:0000313" key="6">
    <source>
        <dbReference type="EMBL" id="GFE64871.1"/>
    </source>
</evidence>
<dbReference type="RefSeq" id="WP_159806370.1">
    <property type="nucleotide sequence ID" value="NZ_BLJE01000002.1"/>
</dbReference>
<accession>A0A6N6JEU0</accession>
<dbReference type="InterPro" id="IPR036271">
    <property type="entry name" value="Tet_transcr_reg_TetR-rel_C_sf"/>
</dbReference>
<keyword evidence="1" id="KW-0805">Transcription regulation</keyword>
<dbReference type="PANTHER" id="PTHR47506">
    <property type="entry name" value="TRANSCRIPTIONAL REGULATORY PROTEIN"/>
    <property type="match status" value="1"/>
</dbReference>
<comment type="caution">
    <text evidence="6">The sequence shown here is derived from an EMBL/GenBank/DDBJ whole genome shotgun (WGS) entry which is preliminary data.</text>
</comment>
<feature type="DNA-binding region" description="H-T-H motif" evidence="4">
    <location>
        <begin position="28"/>
        <end position="47"/>
    </location>
</feature>
<keyword evidence="2 4" id="KW-0238">DNA-binding</keyword>
<dbReference type="PROSITE" id="PS50977">
    <property type="entry name" value="HTH_TETR_2"/>
    <property type="match status" value="1"/>
</dbReference>
<dbReference type="AlphaFoldDB" id="A0A6N6JEU0"/>
<reference evidence="6 7" key="1">
    <citation type="submission" date="2019-12" db="EMBL/GenBank/DDBJ databases">
        <title>Litoreibacter badius sp. nov., a novel bacteriochlorophyll a-containing bacterium in the genus Litoreibacter.</title>
        <authorList>
            <person name="Kanamuro M."/>
            <person name="Takabe Y."/>
            <person name="Mori K."/>
            <person name="Takaichi S."/>
            <person name="Hanada S."/>
        </authorList>
    </citation>
    <scope>NUCLEOTIDE SEQUENCE [LARGE SCALE GENOMIC DNA]</scope>
    <source>
        <strain evidence="6 7">K6</strain>
    </source>
</reference>
<organism evidence="6 7">
    <name type="scientific">Litoreibacter roseus</name>
    <dbReference type="NCBI Taxonomy" id="2601869"/>
    <lineage>
        <taxon>Bacteria</taxon>
        <taxon>Pseudomonadati</taxon>
        <taxon>Pseudomonadota</taxon>
        <taxon>Alphaproteobacteria</taxon>
        <taxon>Rhodobacterales</taxon>
        <taxon>Roseobacteraceae</taxon>
        <taxon>Litoreibacter</taxon>
    </lineage>
</organism>
<name>A0A6N6JEU0_9RHOB</name>
<keyword evidence="3" id="KW-0804">Transcription</keyword>
<evidence type="ECO:0000259" key="5">
    <source>
        <dbReference type="PROSITE" id="PS50977"/>
    </source>
</evidence>
<dbReference type="InterPro" id="IPR001647">
    <property type="entry name" value="HTH_TetR"/>
</dbReference>
<feature type="domain" description="HTH tetR-type" evidence="5">
    <location>
        <begin position="5"/>
        <end position="65"/>
    </location>
</feature>
<proteinExistence type="predicted"/>
<dbReference type="OrthoDB" id="9811084at2"/>
<evidence type="ECO:0000256" key="3">
    <source>
        <dbReference type="ARBA" id="ARBA00023163"/>
    </source>
</evidence>
<protein>
    <submittedName>
        <fullName evidence="6">TetR family transcriptional regulator</fullName>
    </submittedName>
</protein>
<dbReference type="GO" id="GO:0003677">
    <property type="term" value="F:DNA binding"/>
    <property type="evidence" value="ECO:0007669"/>
    <property type="project" value="UniProtKB-UniRule"/>
</dbReference>
<evidence type="ECO:0000313" key="7">
    <source>
        <dbReference type="Proteomes" id="UP000436822"/>
    </source>
</evidence>
<dbReference type="Gene3D" id="1.10.357.10">
    <property type="entry name" value="Tetracycline Repressor, domain 2"/>
    <property type="match status" value="1"/>
</dbReference>
<dbReference type="Proteomes" id="UP000436822">
    <property type="component" value="Unassembled WGS sequence"/>
</dbReference>
<evidence type="ECO:0000256" key="2">
    <source>
        <dbReference type="ARBA" id="ARBA00023125"/>
    </source>
</evidence>
<gene>
    <name evidence="6" type="ORF">KIN_19450</name>
</gene>
<dbReference type="EMBL" id="BLJE01000002">
    <property type="protein sequence ID" value="GFE64871.1"/>
    <property type="molecule type" value="Genomic_DNA"/>
</dbReference>
<dbReference type="Pfam" id="PF00440">
    <property type="entry name" value="TetR_N"/>
    <property type="match status" value="1"/>
</dbReference>
<dbReference type="InterPro" id="IPR009057">
    <property type="entry name" value="Homeodomain-like_sf"/>
</dbReference>
<dbReference type="Pfam" id="PF21993">
    <property type="entry name" value="TetR_C_13_2"/>
    <property type="match status" value="1"/>
</dbReference>
<dbReference type="InterPro" id="IPR054156">
    <property type="entry name" value="YxaF_TetR_C"/>
</dbReference>
<dbReference type="PRINTS" id="PR00455">
    <property type="entry name" value="HTHTETR"/>
</dbReference>
<evidence type="ECO:0000256" key="4">
    <source>
        <dbReference type="PROSITE-ProRule" id="PRU00335"/>
    </source>
</evidence>
<sequence length="185" mass="20411">MSETLSTRDRLIANAARLFQERGYHGVGVAEILAASSAPKGSLYYHFPNGKADLALAAADWASVQLLHILDDAFADARDFQDGITTLCFKLAKLFDLSDHWRTCPISSILFEAPENVMFRDKTRTIFDDWIAAVAAKGREHGLEKSHADQLAEAIWITLQGAWNLARARKSADPIRKIPGLVFGA</sequence>
<dbReference type="SUPFAM" id="SSF48498">
    <property type="entry name" value="Tetracyclin repressor-like, C-terminal domain"/>
    <property type="match status" value="1"/>
</dbReference>
<dbReference type="PANTHER" id="PTHR47506:SF3">
    <property type="entry name" value="HTH-TYPE TRANSCRIPTIONAL REGULATOR LMRA"/>
    <property type="match status" value="1"/>
</dbReference>
<evidence type="ECO:0000256" key="1">
    <source>
        <dbReference type="ARBA" id="ARBA00023015"/>
    </source>
</evidence>
<dbReference type="SUPFAM" id="SSF46689">
    <property type="entry name" value="Homeodomain-like"/>
    <property type="match status" value="1"/>
</dbReference>
<keyword evidence="7" id="KW-1185">Reference proteome</keyword>